<gene>
    <name evidence="2" type="ORF">POCULU_LOCUS1216</name>
</gene>
<dbReference type="Proteomes" id="UP000789572">
    <property type="component" value="Unassembled WGS sequence"/>
</dbReference>
<comment type="caution">
    <text evidence="2">The sequence shown here is derived from an EMBL/GenBank/DDBJ whole genome shotgun (WGS) entry which is preliminary data.</text>
</comment>
<feature type="region of interest" description="Disordered" evidence="1">
    <location>
        <begin position="1"/>
        <end position="105"/>
    </location>
</feature>
<organism evidence="2 3">
    <name type="scientific">Paraglomus occultum</name>
    <dbReference type="NCBI Taxonomy" id="144539"/>
    <lineage>
        <taxon>Eukaryota</taxon>
        <taxon>Fungi</taxon>
        <taxon>Fungi incertae sedis</taxon>
        <taxon>Mucoromycota</taxon>
        <taxon>Glomeromycotina</taxon>
        <taxon>Glomeromycetes</taxon>
        <taxon>Paraglomerales</taxon>
        <taxon>Paraglomeraceae</taxon>
        <taxon>Paraglomus</taxon>
    </lineage>
</organism>
<reference evidence="2" key="1">
    <citation type="submission" date="2021-06" db="EMBL/GenBank/DDBJ databases">
        <authorList>
            <person name="Kallberg Y."/>
            <person name="Tangrot J."/>
            <person name="Rosling A."/>
        </authorList>
    </citation>
    <scope>NUCLEOTIDE SEQUENCE</scope>
    <source>
        <strain evidence="2">IA702</strain>
    </source>
</reference>
<sequence>MTKPHIFGRNRTTSESEDKNDRIDNGSGIPEDRKFNKNKRPDTPTSPDVTAQSIYSRRLYASTDIDSHPSPKVHPFSPSHPTIWRQNSLPTFPTSSSTSNSSSDKMFQKIRREAESISDINQRCTFLSNQCQSLSEKVSDYANKLKLLKEAGETQVKAVEALKSTVAREQGKKLKIKKELQTSRALLDTLHQNTTAVIKWSDLDPNNSVHITRALESLLEPLLEIGHTKRHVDINQAQSAQLLKMYNCKMKIGEQGFKVVLSCALQRLVVESVLCFMNAWLGRVGYPQKEVVNGKVSNIVAEWVRKMEEGSEGINLNSQEFEIVKHSNDLLTMLENFTKNKSDAKVIQEQTKVLIRQQVSSLLGQHAFAHIASGQSRPHPLILFLTCEIISLVSTYVSYRSFTSRTSFPYSHPLYNTVVSFLESLISVMHFQLTTQDPVPQWRFYEAGERYEHKSGHTGSTRQKRQKKGALEVEICWFPIVALNTDIVKKPGQNRSIYCKAKVWARKSDLDYE</sequence>
<dbReference type="AlphaFoldDB" id="A0A9N8W8G4"/>
<accession>A0A9N8W8G4</accession>
<feature type="compositionally biased region" description="Low complexity" evidence="1">
    <location>
        <begin position="87"/>
        <end position="103"/>
    </location>
</feature>
<protein>
    <submittedName>
        <fullName evidence="2">7720_t:CDS:1</fullName>
    </submittedName>
</protein>
<feature type="compositionally biased region" description="Basic and acidic residues" evidence="1">
    <location>
        <begin position="12"/>
        <end position="42"/>
    </location>
</feature>
<feature type="compositionally biased region" description="Polar residues" evidence="1">
    <location>
        <begin position="43"/>
        <end position="55"/>
    </location>
</feature>
<evidence type="ECO:0000256" key="1">
    <source>
        <dbReference type="SAM" id="MobiDB-lite"/>
    </source>
</evidence>
<dbReference type="OrthoDB" id="2362385at2759"/>
<evidence type="ECO:0000313" key="2">
    <source>
        <dbReference type="EMBL" id="CAG8474555.1"/>
    </source>
</evidence>
<proteinExistence type="predicted"/>
<evidence type="ECO:0000313" key="3">
    <source>
        <dbReference type="Proteomes" id="UP000789572"/>
    </source>
</evidence>
<dbReference type="EMBL" id="CAJVPJ010000085">
    <property type="protein sequence ID" value="CAG8474555.1"/>
    <property type="molecule type" value="Genomic_DNA"/>
</dbReference>
<keyword evidence="3" id="KW-1185">Reference proteome</keyword>
<name>A0A9N8W8G4_9GLOM</name>